<sequence>MKLRTLSCILVAGGLLQACVPLVVAGVGTGVASTMDRRAYSEQLMDTEIEHKFNRGFPAALEAKTNVSATAYHRWVLLTGQAIDEASRAEVEAHARSVPNVLEVYNEVSIGYPASFTARSNDAWLTSSVKTRLVNAKELSANNVKVVSESGTVYLMGLLTETEANVAAQVARSTSGVRKVVNVIEVISPEKARQLSVQSSQPAAPAQ</sequence>
<dbReference type="PROSITE" id="PS51257">
    <property type="entry name" value="PROKAR_LIPOPROTEIN"/>
    <property type="match status" value="1"/>
</dbReference>
<reference evidence="3 4" key="1">
    <citation type="submission" date="2020-06" db="EMBL/GenBank/DDBJ databases">
        <title>Draft genome of Uliginosibacterium sp. IMCC34675.</title>
        <authorList>
            <person name="Song J."/>
        </authorList>
    </citation>
    <scope>NUCLEOTIDE SEQUENCE [LARGE SCALE GENOMIC DNA]</scope>
    <source>
        <strain evidence="3 4">IMCC34675</strain>
    </source>
</reference>
<dbReference type="PANTHER" id="PTHR34606:SF4">
    <property type="entry name" value="OUTER MEMBRANE LIPOPROTEIN DOLP"/>
    <property type="match status" value="1"/>
</dbReference>
<feature type="domain" description="BON" evidence="2">
    <location>
        <begin position="41"/>
        <end position="112"/>
    </location>
</feature>
<evidence type="ECO:0000256" key="1">
    <source>
        <dbReference type="ARBA" id="ARBA00022729"/>
    </source>
</evidence>
<gene>
    <name evidence="3" type="ORF">HJ583_015845</name>
</gene>
<dbReference type="InterPro" id="IPR007055">
    <property type="entry name" value="BON_dom"/>
</dbReference>
<feature type="domain" description="BON" evidence="2">
    <location>
        <begin position="121"/>
        <end position="188"/>
    </location>
</feature>
<keyword evidence="1" id="KW-0732">Signal</keyword>
<dbReference type="SMART" id="SM00749">
    <property type="entry name" value="BON"/>
    <property type="match status" value="1"/>
</dbReference>
<accession>A0ABX2II62</accession>
<name>A0ABX2II62_9RHOO</name>
<dbReference type="RefSeq" id="WP_170022831.1">
    <property type="nucleotide sequence ID" value="NZ_JABCSC020000004.1"/>
</dbReference>
<dbReference type="Gene3D" id="3.30.1340.30">
    <property type="match status" value="1"/>
</dbReference>
<dbReference type="PANTHER" id="PTHR34606">
    <property type="entry name" value="BON DOMAIN-CONTAINING PROTEIN"/>
    <property type="match status" value="1"/>
</dbReference>
<dbReference type="Proteomes" id="UP000778523">
    <property type="component" value="Unassembled WGS sequence"/>
</dbReference>
<dbReference type="EMBL" id="JABCSC020000004">
    <property type="protein sequence ID" value="NSL56506.1"/>
    <property type="molecule type" value="Genomic_DNA"/>
</dbReference>
<organism evidence="3 4">
    <name type="scientific">Uliginosibacterium aquaticum</name>
    <dbReference type="NCBI Taxonomy" id="2731212"/>
    <lineage>
        <taxon>Bacteria</taxon>
        <taxon>Pseudomonadati</taxon>
        <taxon>Pseudomonadota</taxon>
        <taxon>Betaproteobacteria</taxon>
        <taxon>Rhodocyclales</taxon>
        <taxon>Zoogloeaceae</taxon>
        <taxon>Uliginosibacterium</taxon>
    </lineage>
</organism>
<dbReference type="InterPro" id="IPR051686">
    <property type="entry name" value="Lipoprotein_DolP"/>
</dbReference>
<keyword evidence="4" id="KW-1185">Reference proteome</keyword>
<dbReference type="Pfam" id="PF04972">
    <property type="entry name" value="BON"/>
    <property type="match status" value="2"/>
</dbReference>
<evidence type="ECO:0000259" key="2">
    <source>
        <dbReference type="PROSITE" id="PS50914"/>
    </source>
</evidence>
<evidence type="ECO:0000313" key="3">
    <source>
        <dbReference type="EMBL" id="NSL56506.1"/>
    </source>
</evidence>
<comment type="caution">
    <text evidence="3">The sequence shown here is derived from an EMBL/GenBank/DDBJ whole genome shotgun (WGS) entry which is preliminary data.</text>
</comment>
<dbReference type="InterPro" id="IPR014004">
    <property type="entry name" value="Transpt-assoc_nodulatn_dom_bac"/>
</dbReference>
<evidence type="ECO:0000313" key="4">
    <source>
        <dbReference type="Proteomes" id="UP000778523"/>
    </source>
</evidence>
<proteinExistence type="predicted"/>
<dbReference type="PROSITE" id="PS50914">
    <property type="entry name" value="BON"/>
    <property type="match status" value="2"/>
</dbReference>
<protein>
    <submittedName>
        <fullName evidence="3">BON domain-containing protein</fullName>
    </submittedName>
</protein>